<reference evidence="6" key="1">
    <citation type="journal article" date="2019" name="Int. J. Syst. Evol. Microbiol.">
        <title>The Global Catalogue of Microorganisms (GCM) 10K type strain sequencing project: providing services to taxonomists for standard genome sequencing and annotation.</title>
        <authorList>
            <consortium name="The Broad Institute Genomics Platform"/>
            <consortium name="The Broad Institute Genome Sequencing Center for Infectious Disease"/>
            <person name="Wu L."/>
            <person name="Ma J."/>
        </authorList>
    </citation>
    <scope>NUCLEOTIDE SEQUENCE [LARGE SCALE GENOMIC DNA]</scope>
    <source>
        <strain evidence="6">CGMCC 4.1467</strain>
    </source>
</reference>
<proteinExistence type="inferred from homology"/>
<evidence type="ECO:0000259" key="4">
    <source>
        <dbReference type="Pfam" id="PF00171"/>
    </source>
</evidence>
<keyword evidence="6" id="KW-1185">Reference proteome</keyword>
<dbReference type="RefSeq" id="WP_379716282.1">
    <property type="nucleotide sequence ID" value="NZ_JBHTBS010000017.1"/>
</dbReference>
<accession>A0ABW2LAK5</accession>
<sequence>MNIPILRLGESYTSLDLVELDLGNGETLTTHTANPGLIRRDLLQVAKAKAALDAIPAETLADYCEQAAELFLHADLPCGTKEHRRLACVASPQESEPSLQSPQQYIEALSALTRLPHTLVRMNMGKIHAAMSEIRTVIGGLTRQLPLEIFDKGLTSIGARTLVRPNSPEKESPSLTVNYFPATTSLGVSLPSNAPAVNSLWIPAPVMKIPVFLKPGREDPFTPLRIVQAMIQAGFPKEAFGFYPTTHEGGDTILTTCGRGIAFGNDTTLAKYAAFPSISVHGTGRSKILIGEDMIERWPEFLDVIVQSISANGGRSCINTSAILVPSHRDELADALAKKLAEIQPHARDDENALLCGFANPAMADGIDELITAHLKEPGAEDLTAKHRSSERKVEAFDQFYLNPTLISCTDKDHPLANTEFMFPYASIVEMPQSEMVGSIGETLVVSAFTEDQNFISELLLSPDIERLNLGPYPTNRVQWEQPHEGNLFEFLYHRRAIQGDVALT</sequence>
<dbReference type="PANTHER" id="PTHR43720:SF2">
    <property type="entry name" value="2-AMINOMUCONIC SEMIALDEHYDE DEHYDROGENASE"/>
    <property type="match status" value="1"/>
</dbReference>
<evidence type="ECO:0000256" key="2">
    <source>
        <dbReference type="ARBA" id="ARBA00023002"/>
    </source>
</evidence>
<dbReference type="SUPFAM" id="SSF53720">
    <property type="entry name" value="ALDH-like"/>
    <property type="match status" value="1"/>
</dbReference>
<name>A0ABW2LAK5_9BACT</name>
<comment type="caution">
    <text evidence="5">The sequence shown here is derived from an EMBL/GenBank/DDBJ whole genome shotgun (WGS) entry which is preliminary data.</text>
</comment>
<keyword evidence="2" id="KW-0560">Oxidoreductase</keyword>
<dbReference type="InterPro" id="IPR016161">
    <property type="entry name" value="Ald_DH/histidinol_DH"/>
</dbReference>
<dbReference type="Proteomes" id="UP001596472">
    <property type="component" value="Unassembled WGS sequence"/>
</dbReference>
<dbReference type="EMBL" id="JBHTBS010000017">
    <property type="protein sequence ID" value="MFC7339447.1"/>
    <property type="molecule type" value="Genomic_DNA"/>
</dbReference>
<evidence type="ECO:0000256" key="1">
    <source>
        <dbReference type="ARBA" id="ARBA00009986"/>
    </source>
</evidence>
<dbReference type="PANTHER" id="PTHR43720">
    <property type="entry name" value="2-AMINOMUCONIC SEMIALDEHYDE DEHYDROGENASE"/>
    <property type="match status" value="1"/>
</dbReference>
<dbReference type="Gene3D" id="3.40.605.10">
    <property type="entry name" value="Aldehyde Dehydrogenase, Chain A, domain 1"/>
    <property type="match status" value="1"/>
</dbReference>
<dbReference type="InterPro" id="IPR016163">
    <property type="entry name" value="Ald_DH_C"/>
</dbReference>
<dbReference type="Pfam" id="PF00171">
    <property type="entry name" value="Aldedh"/>
    <property type="match status" value="1"/>
</dbReference>
<evidence type="ECO:0000256" key="3">
    <source>
        <dbReference type="ARBA" id="ARBA00023027"/>
    </source>
</evidence>
<keyword evidence="3" id="KW-0520">NAD</keyword>
<evidence type="ECO:0000313" key="6">
    <source>
        <dbReference type="Proteomes" id="UP001596472"/>
    </source>
</evidence>
<feature type="domain" description="Aldehyde dehydrogenase" evidence="4">
    <location>
        <begin position="190"/>
        <end position="433"/>
    </location>
</feature>
<dbReference type="InterPro" id="IPR015590">
    <property type="entry name" value="Aldehyde_DH_dom"/>
</dbReference>
<dbReference type="InterPro" id="IPR016162">
    <property type="entry name" value="Ald_DH_N"/>
</dbReference>
<dbReference type="Gene3D" id="3.40.309.10">
    <property type="entry name" value="Aldehyde Dehydrogenase, Chain A, domain 2"/>
    <property type="match status" value="1"/>
</dbReference>
<protein>
    <submittedName>
        <fullName evidence="5">Aldehyde dehydrogenase family protein</fullName>
    </submittedName>
</protein>
<gene>
    <name evidence="5" type="ORF">ACFQY0_19800</name>
</gene>
<comment type="similarity">
    <text evidence="1">Belongs to the aldehyde dehydrogenase family.</text>
</comment>
<evidence type="ECO:0000313" key="5">
    <source>
        <dbReference type="EMBL" id="MFC7339447.1"/>
    </source>
</evidence>
<organism evidence="5 6">
    <name type="scientific">Haloferula chungangensis</name>
    <dbReference type="NCBI Taxonomy" id="1048331"/>
    <lineage>
        <taxon>Bacteria</taxon>
        <taxon>Pseudomonadati</taxon>
        <taxon>Verrucomicrobiota</taxon>
        <taxon>Verrucomicrobiia</taxon>
        <taxon>Verrucomicrobiales</taxon>
        <taxon>Verrucomicrobiaceae</taxon>
        <taxon>Haloferula</taxon>
    </lineage>
</organism>